<dbReference type="Gene3D" id="3.90.280.10">
    <property type="entry name" value="PEBP-like"/>
    <property type="match status" value="1"/>
</dbReference>
<evidence type="ECO:0000256" key="1">
    <source>
        <dbReference type="ARBA" id="ARBA00007091"/>
    </source>
</evidence>
<dbReference type="Pfam" id="PF01161">
    <property type="entry name" value="PBP"/>
    <property type="match status" value="1"/>
</dbReference>
<dbReference type="InterPro" id="IPR035810">
    <property type="entry name" value="PEBP_euk"/>
</dbReference>
<dbReference type="OrthoDB" id="2506647at2759"/>
<proteinExistence type="inferred from homology"/>
<dbReference type="CDD" id="cd00866">
    <property type="entry name" value="PEBP_euk"/>
    <property type="match status" value="1"/>
</dbReference>
<organism evidence="2">
    <name type="scientific">Setaria italica</name>
    <name type="common">Foxtail millet</name>
    <name type="synonym">Panicum italicum</name>
    <dbReference type="NCBI Taxonomy" id="4555"/>
    <lineage>
        <taxon>Eukaryota</taxon>
        <taxon>Viridiplantae</taxon>
        <taxon>Streptophyta</taxon>
        <taxon>Embryophyta</taxon>
        <taxon>Tracheophyta</taxon>
        <taxon>Spermatophyta</taxon>
        <taxon>Magnoliopsida</taxon>
        <taxon>Liliopsida</taxon>
        <taxon>Poales</taxon>
        <taxon>Poaceae</taxon>
        <taxon>PACMAD clade</taxon>
        <taxon>Panicoideae</taxon>
        <taxon>Panicodae</taxon>
        <taxon>Paniceae</taxon>
        <taxon>Cenchrinae</taxon>
        <taxon>Setaria</taxon>
    </lineage>
</organism>
<dbReference type="PROSITE" id="PS01220">
    <property type="entry name" value="PBP"/>
    <property type="match status" value="1"/>
</dbReference>
<accession>A0A368R4N0</accession>
<dbReference type="InterPro" id="IPR008914">
    <property type="entry name" value="PEBP"/>
</dbReference>
<dbReference type="FunFam" id="3.90.280.10:FF:000001">
    <property type="entry name" value="Terminal flower 1"/>
    <property type="match status" value="1"/>
</dbReference>
<gene>
    <name evidence="2" type="ORF">SETIT_5G143500v2</name>
</gene>
<dbReference type="SUPFAM" id="SSF49777">
    <property type="entry name" value="PEBP-like"/>
    <property type="match status" value="1"/>
</dbReference>
<dbReference type="STRING" id="4555.A0A368R4N0"/>
<dbReference type="AlphaFoldDB" id="A0A368R4N0"/>
<dbReference type="SMR" id="A0A368R4N0"/>
<protein>
    <submittedName>
        <fullName evidence="2">Uncharacterized protein</fullName>
    </submittedName>
</protein>
<dbReference type="InterPro" id="IPR001858">
    <property type="entry name" value="Phosphatidylethanolamine-bd_CS"/>
</dbReference>
<sequence length="220" mass="24063">MRQQALYNARQAASRLGHKASSKLNHLSILLVSIEQMSTSSRDSLVLGRVIGDVVDQFSPAVALQISYNGRRLMNGADFRPSAVAARPRVEIGGTDLRQSYTLVMVDPDAPNPSNPTLREYLHWLVTDIPGTTDIGYGREVICYESPRPPAGIHRVVFVLFQQMARGSVDVAPLLRHNFCTRNFAVDHGLGAPVAAAFFTCQPEGGTGGRRLVLRPPRTT</sequence>
<dbReference type="PANTHER" id="PTHR11362">
    <property type="entry name" value="PHOSPHATIDYLETHANOLAMINE-BINDING PROTEIN"/>
    <property type="match status" value="1"/>
</dbReference>
<dbReference type="EMBL" id="CM003532">
    <property type="protein sequence ID" value="RCV25156.1"/>
    <property type="molecule type" value="Genomic_DNA"/>
</dbReference>
<reference evidence="2" key="2">
    <citation type="submission" date="2015-07" db="EMBL/GenBank/DDBJ databases">
        <authorList>
            <person name="Noorani M."/>
        </authorList>
    </citation>
    <scope>NUCLEOTIDE SEQUENCE</scope>
    <source>
        <strain evidence="2">Yugu1</strain>
    </source>
</reference>
<dbReference type="InterPro" id="IPR036610">
    <property type="entry name" value="PEBP-like_sf"/>
</dbReference>
<dbReference type="PANTHER" id="PTHR11362:SF106">
    <property type="entry name" value="OS01G0202700 PROTEIN"/>
    <property type="match status" value="1"/>
</dbReference>
<reference evidence="2" key="1">
    <citation type="journal article" date="2012" name="Nat. Biotechnol.">
        <title>Reference genome sequence of the model plant Setaria.</title>
        <authorList>
            <person name="Bennetzen J.L."/>
            <person name="Schmutz J."/>
            <person name="Wang H."/>
            <person name="Percifield R."/>
            <person name="Hawkins J."/>
            <person name="Pontaroli A.C."/>
            <person name="Estep M."/>
            <person name="Feng L."/>
            <person name="Vaughn J.N."/>
            <person name="Grimwood J."/>
            <person name="Jenkins J."/>
            <person name="Barry K."/>
            <person name="Lindquist E."/>
            <person name="Hellsten U."/>
            <person name="Deshpande S."/>
            <person name="Wang X."/>
            <person name="Wu X."/>
            <person name="Mitros T."/>
            <person name="Triplett J."/>
            <person name="Yang X."/>
            <person name="Ye C.Y."/>
            <person name="Mauro-Herrera M."/>
            <person name="Wang L."/>
            <person name="Li P."/>
            <person name="Sharma M."/>
            <person name="Sharma R."/>
            <person name="Ronald P.C."/>
            <person name="Panaud O."/>
            <person name="Kellogg E.A."/>
            <person name="Brutnell T.P."/>
            <person name="Doust A.N."/>
            <person name="Tuskan G.A."/>
            <person name="Rokhsar D."/>
            <person name="Devos K.M."/>
        </authorList>
    </citation>
    <scope>NUCLEOTIDE SEQUENCE [LARGE SCALE GENOMIC DNA]</scope>
    <source>
        <strain evidence="2">Yugu1</strain>
    </source>
</reference>
<name>A0A368R4N0_SETIT</name>
<evidence type="ECO:0000313" key="2">
    <source>
        <dbReference type="EMBL" id="RCV25156.1"/>
    </source>
</evidence>
<comment type="similarity">
    <text evidence="1">Belongs to the phosphatidylethanolamine-binding protein family.</text>
</comment>